<organism evidence="2 3">
    <name type="scientific">Collybiopsis luxurians FD-317 M1</name>
    <dbReference type="NCBI Taxonomy" id="944289"/>
    <lineage>
        <taxon>Eukaryota</taxon>
        <taxon>Fungi</taxon>
        <taxon>Dikarya</taxon>
        <taxon>Basidiomycota</taxon>
        <taxon>Agaricomycotina</taxon>
        <taxon>Agaricomycetes</taxon>
        <taxon>Agaricomycetidae</taxon>
        <taxon>Agaricales</taxon>
        <taxon>Marasmiineae</taxon>
        <taxon>Omphalotaceae</taxon>
        <taxon>Collybiopsis</taxon>
        <taxon>Collybiopsis luxurians</taxon>
    </lineage>
</organism>
<feature type="region of interest" description="Disordered" evidence="1">
    <location>
        <begin position="161"/>
        <end position="226"/>
    </location>
</feature>
<gene>
    <name evidence="2" type="ORF">GYMLUDRAFT_248918</name>
</gene>
<dbReference type="HOGENOM" id="CLU_1094402_0_0_1"/>
<keyword evidence="3" id="KW-1185">Reference proteome</keyword>
<evidence type="ECO:0000256" key="1">
    <source>
        <dbReference type="SAM" id="MobiDB-lite"/>
    </source>
</evidence>
<protein>
    <submittedName>
        <fullName evidence="2">Uncharacterized protein</fullName>
    </submittedName>
</protein>
<feature type="compositionally biased region" description="Low complexity" evidence="1">
    <location>
        <begin position="166"/>
        <end position="182"/>
    </location>
</feature>
<dbReference type="AlphaFoldDB" id="A0A0D0BZ02"/>
<feature type="compositionally biased region" description="Basic residues" evidence="1">
    <location>
        <begin position="217"/>
        <end position="226"/>
    </location>
</feature>
<proteinExistence type="predicted"/>
<dbReference type="OrthoDB" id="3119188at2759"/>
<dbReference type="Proteomes" id="UP000053593">
    <property type="component" value="Unassembled WGS sequence"/>
</dbReference>
<dbReference type="EMBL" id="KN834809">
    <property type="protein sequence ID" value="KIK55119.1"/>
    <property type="molecule type" value="Genomic_DNA"/>
</dbReference>
<evidence type="ECO:0000313" key="2">
    <source>
        <dbReference type="EMBL" id="KIK55119.1"/>
    </source>
</evidence>
<reference evidence="2 3" key="1">
    <citation type="submission" date="2014-04" db="EMBL/GenBank/DDBJ databases">
        <title>Evolutionary Origins and Diversification of the Mycorrhizal Mutualists.</title>
        <authorList>
            <consortium name="DOE Joint Genome Institute"/>
            <consortium name="Mycorrhizal Genomics Consortium"/>
            <person name="Kohler A."/>
            <person name="Kuo A."/>
            <person name="Nagy L.G."/>
            <person name="Floudas D."/>
            <person name="Copeland A."/>
            <person name="Barry K.W."/>
            <person name="Cichocki N."/>
            <person name="Veneault-Fourrey C."/>
            <person name="LaButti K."/>
            <person name="Lindquist E.A."/>
            <person name="Lipzen A."/>
            <person name="Lundell T."/>
            <person name="Morin E."/>
            <person name="Murat C."/>
            <person name="Riley R."/>
            <person name="Ohm R."/>
            <person name="Sun H."/>
            <person name="Tunlid A."/>
            <person name="Henrissat B."/>
            <person name="Grigoriev I.V."/>
            <person name="Hibbett D.S."/>
            <person name="Martin F."/>
        </authorList>
    </citation>
    <scope>NUCLEOTIDE SEQUENCE [LARGE SCALE GENOMIC DNA]</scope>
    <source>
        <strain evidence="2 3">FD-317 M1</strain>
    </source>
</reference>
<evidence type="ECO:0000313" key="3">
    <source>
        <dbReference type="Proteomes" id="UP000053593"/>
    </source>
</evidence>
<name>A0A0D0BZ02_9AGAR</name>
<accession>A0A0D0BZ02</accession>
<sequence>MAHTISYIAAPTSTRPLPRLDPASPERTKALVGIITMVVRDREVTFFDMEEFTACLEPQNSAAYHSLHVGLGEQGNTAGTFGKLSIAACGTLSCGKLVAYPYHTWTVKDRRVLVTKYIDWLIRVGNESTLRKMSKNLESIIGASDSDNLCDTLDLHILQALRKSSRSPQKTPSTPSSTPNTQRGRFSGRYSTNESPSFGKLRKRKAATNPSAPTSAKRQRLTGKGKQKTEVIDLTWATPTPDFCAPTIKLLLAQCELIHAAASDLNLMDARVIEAMLRLKDRLGLL</sequence>